<reference evidence="3" key="1">
    <citation type="submission" date="2017-02" db="UniProtKB">
        <authorList>
            <consortium name="WormBaseParasite"/>
        </authorList>
    </citation>
    <scope>IDENTIFICATION</scope>
</reference>
<dbReference type="Proteomes" id="UP000280834">
    <property type="component" value="Unassembled WGS sequence"/>
</dbReference>
<organism evidence="3">
    <name type="scientific">Brugia timori</name>
    <dbReference type="NCBI Taxonomy" id="42155"/>
    <lineage>
        <taxon>Eukaryota</taxon>
        <taxon>Metazoa</taxon>
        <taxon>Ecdysozoa</taxon>
        <taxon>Nematoda</taxon>
        <taxon>Chromadorea</taxon>
        <taxon>Rhabditida</taxon>
        <taxon>Spirurina</taxon>
        <taxon>Spiruromorpha</taxon>
        <taxon>Filarioidea</taxon>
        <taxon>Onchocercidae</taxon>
        <taxon>Brugia</taxon>
    </lineage>
</organism>
<keyword evidence="2" id="KW-1185">Reference proteome</keyword>
<evidence type="ECO:0000313" key="2">
    <source>
        <dbReference type="Proteomes" id="UP000280834"/>
    </source>
</evidence>
<accession>A0A0R3R2P3</accession>
<dbReference type="EMBL" id="UZAG01019027">
    <property type="protein sequence ID" value="VDO42080.1"/>
    <property type="molecule type" value="Genomic_DNA"/>
</dbReference>
<name>A0A0R3R2P3_9BILA</name>
<dbReference type="WBParaSite" id="BTMF_0001428301-mRNA-1">
    <property type="protein sequence ID" value="BTMF_0001428301-mRNA-1"/>
    <property type="gene ID" value="BTMF_0001428301"/>
</dbReference>
<gene>
    <name evidence="1" type="ORF">BTMF_LOCUS12279</name>
</gene>
<reference evidence="1 2" key="2">
    <citation type="submission" date="2018-11" db="EMBL/GenBank/DDBJ databases">
        <authorList>
            <consortium name="Pathogen Informatics"/>
        </authorList>
    </citation>
    <scope>NUCLEOTIDE SEQUENCE [LARGE SCALE GENOMIC DNA]</scope>
</reference>
<proteinExistence type="predicted"/>
<sequence length="44" mass="5430">MRHKTSKFSSKQSFYFNSICKCSMQYFKITIYETKGRSNHFEFY</sequence>
<evidence type="ECO:0000313" key="3">
    <source>
        <dbReference type="WBParaSite" id="BTMF_0001428301-mRNA-1"/>
    </source>
</evidence>
<evidence type="ECO:0000313" key="1">
    <source>
        <dbReference type="EMBL" id="VDO42080.1"/>
    </source>
</evidence>
<dbReference type="AlphaFoldDB" id="A0A0R3R2P3"/>
<protein>
    <submittedName>
        <fullName evidence="1 3">Uncharacterized protein</fullName>
    </submittedName>
</protein>